<gene>
    <name evidence="3" type="ORF">B0J11DRAFT_326944</name>
</gene>
<keyword evidence="1" id="KW-0812">Transmembrane</keyword>
<keyword evidence="2" id="KW-0732">Signal</keyword>
<dbReference type="Proteomes" id="UP000700596">
    <property type="component" value="Unassembled WGS sequence"/>
</dbReference>
<keyword evidence="4" id="KW-1185">Reference proteome</keyword>
<organism evidence="3 4">
    <name type="scientific">Dendryphion nanum</name>
    <dbReference type="NCBI Taxonomy" id="256645"/>
    <lineage>
        <taxon>Eukaryota</taxon>
        <taxon>Fungi</taxon>
        <taxon>Dikarya</taxon>
        <taxon>Ascomycota</taxon>
        <taxon>Pezizomycotina</taxon>
        <taxon>Dothideomycetes</taxon>
        <taxon>Pleosporomycetidae</taxon>
        <taxon>Pleosporales</taxon>
        <taxon>Torulaceae</taxon>
        <taxon>Dendryphion</taxon>
    </lineage>
</organism>
<feature type="transmembrane region" description="Helical" evidence="1">
    <location>
        <begin position="313"/>
        <end position="336"/>
    </location>
</feature>
<dbReference type="EMBL" id="JAGMWT010000008">
    <property type="protein sequence ID" value="KAH7123974.1"/>
    <property type="molecule type" value="Genomic_DNA"/>
</dbReference>
<protein>
    <submittedName>
        <fullName evidence="3">Uncharacterized protein</fullName>
    </submittedName>
</protein>
<dbReference type="PROSITE" id="PS51257">
    <property type="entry name" value="PROKAR_LIPOPROTEIN"/>
    <property type="match status" value="1"/>
</dbReference>
<name>A0A9P9DS11_9PLEO</name>
<comment type="caution">
    <text evidence="3">The sequence shown here is derived from an EMBL/GenBank/DDBJ whole genome shotgun (WGS) entry which is preliminary data.</text>
</comment>
<evidence type="ECO:0000256" key="2">
    <source>
        <dbReference type="SAM" id="SignalP"/>
    </source>
</evidence>
<feature type="signal peptide" evidence="2">
    <location>
        <begin position="1"/>
        <end position="26"/>
    </location>
</feature>
<reference evidence="3" key="1">
    <citation type="journal article" date="2021" name="Nat. Commun.">
        <title>Genetic determinants of endophytism in the Arabidopsis root mycobiome.</title>
        <authorList>
            <person name="Mesny F."/>
            <person name="Miyauchi S."/>
            <person name="Thiergart T."/>
            <person name="Pickel B."/>
            <person name="Atanasova L."/>
            <person name="Karlsson M."/>
            <person name="Huettel B."/>
            <person name="Barry K.W."/>
            <person name="Haridas S."/>
            <person name="Chen C."/>
            <person name="Bauer D."/>
            <person name="Andreopoulos W."/>
            <person name="Pangilinan J."/>
            <person name="LaButti K."/>
            <person name="Riley R."/>
            <person name="Lipzen A."/>
            <person name="Clum A."/>
            <person name="Drula E."/>
            <person name="Henrissat B."/>
            <person name="Kohler A."/>
            <person name="Grigoriev I.V."/>
            <person name="Martin F.M."/>
            <person name="Hacquard S."/>
        </authorList>
    </citation>
    <scope>NUCLEOTIDE SEQUENCE</scope>
    <source>
        <strain evidence="3">MPI-CAGE-CH-0243</strain>
    </source>
</reference>
<sequence>MRVYFLWFSSSNFISLLLSCLNSTFAISFCADDKRPDQMYTNALSLQLPALVFLTTTWACRGLEDTLPRIVHDLSVSPRFPYSLQFHTLSLPRTTTVSPTDATFSAPSSTWSFSSLAHEATTTSVALNNVATLTVSTLSPCHIPEHLASGTNNAVSTLTQAIEDAMFDFTTSTHSTQPGYALPTALIGIGGSITSQTIRVPTGSSALGAMVLSTSKLPANLVPAENSAYPATSASTTILDVEHTLLISSRQFSIVSSGIPTSETCTSTTMGATATPIISISTITEPTQASISHILPVHQDYSYFHQLNKTRTIVLIVFGAHFGGGMLIGAFVWWFLWYKKKASPNTNPLEIPAESITTVQTERGDQVSEDTVGITNTPGMKEMVMMKEKKVMRREVWDEPMGQPGAVWSMWNRP</sequence>
<accession>A0A9P9DS11</accession>
<feature type="chain" id="PRO_5040353766" evidence="2">
    <location>
        <begin position="27"/>
        <end position="414"/>
    </location>
</feature>
<proteinExistence type="predicted"/>
<evidence type="ECO:0000256" key="1">
    <source>
        <dbReference type="SAM" id="Phobius"/>
    </source>
</evidence>
<keyword evidence="1" id="KW-1133">Transmembrane helix</keyword>
<keyword evidence="1" id="KW-0472">Membrane</keyword>
<dbReference type="AlphaFoldDB" id="A0A9P9DS11"/>
<evidence type="ECO:0000313" key="3">
    <source>
        <dbReference type="EMBL" id="KAH7123974.1"/>
    </source>
</evidence>
<evidence type="ECO:0000313" key="4">
    <source>
        <dbReference type="Proteomes" id="UP000700596"/>
    </source>
</evidence>